<evidence type="ECO:0000313" key="12">
    <source>
        <dbReference type="EMBL" id="CAK8673830.1"/>
    </source>
</evidence>
<dbReference type="InterPro" id="IPR000276">
    <property type="entry name" value="GPCR_Rhodpsn"/>
</dbReference>
<dbReference type="Proteomes" id="UP001642483">
    <property type="component" value="Unassembled WGS sequence"/>
</dbReference>
<feature type="transmembrane region" description="Helical" evidence="10">
    <location>
        <begin position="218"/>
        <end position="240"/>
    </location>
</feature>
<evidence type="ECO:0000256" key="7">
    <source>
        <dbReference type="ARBA" id="ARBA00023170"/>
    </source>
</evidence>
<keyword evidence="7 9" id="KW-0675">Receptor</keyword>
<feature type="transmembrane region" description="Helical" evidence="10">
    <location>
        <begin position="73"/>
        <end position="97"/>
    </location>
</feature>
<proteinExistence type="inferred from homology"/>
<dbReference type="Gene3D" id="1.20.1070.10">
    <property type="entry name" value="Rhodopsin 7-helix transmembrane proteins"/>
    <property type="match status" value="2"/>
</dbReference>
<feature type="transmembrane region" description="Helical" evidence="10">
    <location>
        <begin position="491"/>
        <end position="514"/>
    </location>
</feature>
<comment type="caution">
    <text evidence="12">The sequence shown here is derived from an EMBL/GenBank/DDBJ whole genome shotgun (WGS) entry which is preliminary data.</text>
</comment>
<name>A0ABP0F5Y4_CLALP</name>
<evidence type="ECO:0000256" key="8">
    <source>
        <dbReference type="ARBA" id="ARBA00023224"/>
    </source>
</evidence>
<evidence type="ECO:0000256" key="9">
    <source>
        <dbReference type="RuleBase" id="RU000688"/>
    </source>
</evidence>
<comment type="subcellular location">
    <subcellularLocation>
        <location evidence="1">Cell membrane</location>
        <topology evidence="1">Multi-pass membrane protein</topology>
    </subcellularLocation>
</comment>
<evidence type="ECO:0000256" key="1">
    <source>
        <dbReference type="ARBA" id="ARBA00004651"/>
    </source>
</evidence>
<keyword evidence="6 10" id="KW-0472">Membrane</keyword>
<dbReference type="CDD" id="cd00637">
    <property type="entry name" value="7tm_classA_rhodopsin-like"/>
    <property type="match status" value="2"/>
</dbReference>
<feature type="transmembrane region" description="Helical" evidence="10">
    <location>
        <begin position="109"/>
        <end position="127"/>
    </location>
</feature>
<keyword evidence="4 10" id="KW-1133">Transmembrane helix</keyword>
<keyword evidence="5 9" id="KW-0297">G-protein coupled receptor</keyword>
<evidence type="ECO:0000256" key="10">
    <source>
        <dbReference type="SAM" id="Phobius"/>
    </source>
</evidence>
<keyword evidence="2" id="KW-1003">Cell membrane</keyword>
<sequence length="582" mass="65382">MEFSLEPRTFSPFCIVNTLTDPVDFAKKCLDCSFAVEAGVRTQTNSSVYQFCNRDVHEYPLPLYKCGLCNGPLIVASLIFILAISVVTVSVNLWSVFVWFNSKKKRPQIFFKLSLVFSDLLFGAVVLPEAAYHLINAMLVGHEEYYAFYKLTSLKIHPGIYRRDWEAFYSPSNIRVSAALLIISQGASLGSILLISVDRHVAVVRNIHYGRLMTKTKSLLMIFAMWSVVVTVAVICTLFLSKFTLNPYGMFLPIAESYKDDEARKSNMAFLVPMVVIFAVTVAVTASTSYKLRTASVRMRYLPKRKSNFSIFSMTDVSKSNKRLSLTTSNCIITINDQLSSDLSDQSASSSTRTGVDERRNTIPSNFLKVPAEKHVASSTNLGYAYAAISSNEVNLSLRSNDTNSASRISFCDTASYAGSDEPLAKETGTRLEREKFTAEDKSDRENQVSSKLGNSFLSLQSRRTSSASSNVQQKIKIDWQNDHRMANRTLMVILLIYTLCVMPITVLLAIYLFDDSTRYSNDKSVTRFESVSVGFMVTICIFVTSSVWNVVIYSTRNIDYKKSSSELRRKLNGKFRSIFQV</sequence>
<evidence type="ECO:0000259" key="11">
    <source>
        <dbReference type="PROSITE" id="PS50262"/>
    </source>
</evidence>
<keyword evidence="8 9" id="KW-0807">Transducer</keyword>
<accession>A0ABP0F5Y4</accession>
<evidence type="ECO:0000256" key="4">
    <source>
        <dbReference type="ARBA" id="ARBA00022989"/>
    </source>
</evidence>
<evidence type="ECO:0000313" key="13">
    <source>
        <dbReference type="Proteomes" id="UP001642483"/>
    </source>
</evidence>
<evidence type="ECO:0000256" key="6">
    <source>
        <dbReference type="ARBA" id="ARBA00023136"/>
    </source>
</evidence>
<feature type="domain" description="G-protein coupled receptors family 1 profile" evidence="11">
    <location>
        <begin position="91"/>
        <end position="554"/>
    </location>
</feature>
<dbReference type="PANTHER" id="PTHR24249">
    <property type="entry name" value="HISTAMINE RECEPTOR-RELATED G-PROTEIN COUPLED RECEPTOR"/>
    <property type="match status" value="1"/>
</dbReference>
<gene>
    <name evidence="12" type="ORF">CVLEPA_LOCUS3579</name>
</gene>
<dbReference type="SUPFAM" id="SSF81321">
    <property type="entry name" value="Family A G protein-coupled receptor-like"/>
    <property type="match status" value="1"/>
</dbReference>
<dbReference type="EMBL" id="CAWYQH010000002">
    <property type="protein sequence ID" value="CAK8673830.1"/>
    <property type="molecule type" value="Genomic_DNA"/>
</dbReference>
<feature type="transmembrane region" description="Helical" evidence="10">
    <location>
        <begin position="534"/>
        <end position="554"/>
    </location>
</feature>
<dbReference type="InterPro" id="IPR050569">
    <property type="entry name" value="TAAR"/>
</dbReference>
<dbReference type="PROSITE" id="PS00237">
    <property type="entry name" value="G_PROTEIN_RECEP_F1_1"/>
    <property type="match status" value="1"/>
</dbReference>
<evidence type="ECO:0000256" key="5">
    <source>
        <dbReference type="ARBA" id="ARBA00023040"/>
    </source>
</evidence>
<keyword evidence="3 9" id="KW-0812">Transmembrane</keyword>
<feature type="transmembrane region" description="Helical" evidence="10">
    <location>
        <begin position="174"/>
        <end position="197"/>
    </location>
</feature>
<dbReference type="InterPro" id="IPR017452">
    <property type="entry name" value="GPCR_Rhodpsn_7TM"/>
</dbReference>
<feature type="transmembrane region" description="Helical" evidence="10">
    <location>
        <begin position="268"/>
        <end position="290"/>
    </location>
</feature>
<keyword evidence="13" id="KW-1185">Reference proteome</keyword>
<comment type="similarity">
    <text evidence="9">Belongs to the G-protein coupled receptor 1 family.</text>
</comment>
<dbReference type="Pfam" id="PF00001">
    <property type="entry name" value="7tm_1"/>
    <property type="match status" value="1"/>
</dbReference>
<dbReference type="PANTHER" id="PTHR24249:SF411">
    <property type="entry name" value="G-PROTEIN COUPLED RECEPTORS FAMILY 1 PROFILE DOMAIN-CONTAINING PROTEIN"/>
    <property type="match status" value="1"/>
</dbReference>
<dbReference type="PRINTS" id="PR00237">
    <property type="entry name" value="GPCRRHODOPSN"/>
</dbReference>
<protein>
    <recommendedName>
        <fullName evidence="11">G-protein coupled receptors family 1 profile domain-containing protein</fullName>
    </recommendedName>
</protein>
<reference evidence="12 13" key="1">
    <citation type="submission" date="2024-02" db="EMBL/GenBank/DDBJ databases">
        <authorList>
            <person name="Daric V."/>
            <person name="Darras S."/>
        </authorList>
    </citation>
    <scope>NUCLEOTIDE SEQUENCE [LARGE SCALE GENOMIC DNA]</scope>
</reference>
<organism evidence="12 13">
    <name type="scientific">Clavelina lepadiformis</name>
    <name type="common">Light-bulb sea squirt</name>
    <name type="synonym">Ascidia lepadiformis</name>
    <dbReference type="NCBI Taxonomy" id="159417"/>
    <lineage>
        <taxon>Eukaryota</taxon>
        <taxon>Metazoa</taxon>
        <taxon>Chordata</taxon>
        <taxon>Tunicata</taxon>
        <taxon>Ascidiacea</taxon>
        <taxon>Aplousobranchia</taxon>
        <taxon>Clavelinidae</taxon>
        <taxon>Clavelina</taxon>
    </lineage>
</organism>
<dbReference type="PROSITE" id="PS50262">
    <property type="entry name" value="G_PROTEIN_RECEP_F1_2"/>
    <property type="match status" value="1"/>
</dbReference>
<evidence type="ECO:0000256" key="3">
    <source>
        <dbReference type="ARBA" id="ARBA00022692"/>
    </source>
</evidence>
<evidence type="ECO:0000256" key="2">
    <source>
        <dbReference type="ARBA" id="ARBA00022475"/>
    </source>
</evidence>